<evidence type="ECO:0000256" key="2">
    <source>
        <dbReference type="SAM" id="Phobius"/>
    </source>
</evidence>
<dbReference type="STRING" id="230819.A0A5C3L1M5"/>
<feature type="transmembrane region" description="Helical" evidence="2">
    <location>
        <begin position="150"/>
        <end position="176"/>
    </location>
</feature>
<keyword evidence="2" id="KW-0812">Transmembrane</keyword>
<sequence length="227" mass="24700">MWMNQDGGTAFSLAMPNRANVNRGTYTATTNHSGNVRRSILVDFYGSAIQVYFTLSNSMATEASLSLDVNEPSQIRHIPNSLDNEYAYKVPVIAFSSLLQTWHRLEIVAYPFETGDPNYVNFDGAEFTWDPEIGSPELLTAPTRSTSLPIGAVIGISVGGTLAAVVLAIAAAILIVKRRQRHWISSAGGQDQPYDSCLETNLQAQSYPASDFSSPSYTTSELVPEKA</sequence>
<gene>
    <name evidence="3" type="ORF">FA15DRAFT_755283</name>
</gene>
<evidence type="ECO:0000313" key="3">
    <source>
        <dbReference type="EMBL" id="TFK26096.1"/>
    </source>
</evidence>
<feature type="region of interest" description="Disordered" evidence="1">
    <location>
        <begin position="208"/>
        <end position="227"/>
    </location>
</feature>
<reference evidence="3 4" key="1">
    <citation type="journal article" date="2019" name="Nat. Ecol. Evol.">
        <title>Megaphylogeny resolves global patterns of mushroom evolution.</title>
        <authorList>
            <person name="Varga T."/>
            <person name="Krizsan K."/>
            <person name="Foldi C."/>
            <person name="Dima B."/>
            <person name="Sanchez-Garcia M."/>
            <person name="Sanchez-Ramirez S."/>
            <person name="Szollosi G.J."/>
            <person name="Szarkandi J.G."/>
            <person name="Papp V."/>
            <person name="Albert L."/>
            <person name="Andreopoulos W."/>
            <person name="Angelini C."/>
            <person name="Antonin V."/>
            <person name="Barry K.W."/>
            <person name="Bougher N.L."/>
            <person name="Buchanan P."/>
            <person name="Buyck B."/>
            <person name="Bense V."/>
            <person name="Catcheside P."/>
            <person name="Chovatia M."/>
            <person name="Cooper J."/>
            <person name="Damon W."/>
            <person name="Desjardin D."/>
            <person name="Finy P."/>
            <person name="Geml J."/>
            <person name="Haridas S."/>
            <person name="Hughes K."/>
            <person name="Justo A."/>
            <person name="Karasinski D."/>
            <person name="Kautmanova I."/>
            <person name="Kiss B."/>
            <person name="Kocsube S."/>
            <person name="Kotiranta H."/>
            <person name="LaButti K.M."/>
            <person name="Lechner B.E."/>
            <person name="Liimatainen K."/>
            <person name="Lipzen A."/>
            <person name="Lukacs Z."/>
            <person name="Mihaltcheva S."/>
            <person name="Morgado L.N."/>
            <person name="Niskanen T."/>
            <person name="Noordeloos M.E."/>
            <person name="Ohm R.A."/>
            <person name="Ortiz-Santana B."/>
            <person name="Ovrebo C."/>
            <person name="Racz N."/>
            <person name="Riley R."/>
            <person name="Savchenko A."/>
            <person name="Shiryaev A."/>
            <person name="Soop K."/>
            <person name="Spirin V."/>
            <person name="Szebenyi C."/>
            <person name="Tomsovsky M."/>
            <person name="Tulloss R.E."/>
            <person name="Uehling J."/>
            <person name="Grigoriev I.V."/>
            <person name="Vagvolgyi C."/>
            <person name="Papp T."/>
            <person name="Martin F.M."/>
            <person name="Miettinen O."/>
            <person name="Hibbett D.S."/>
            <person name="Nagy L.G."/>
        </authorList>
    </citation>
    <scope>NUCLEOTIDE SEQUENCE [LARGE SCALE GENOMIC DNA]</scope>
    <source>
        <strain evidence="3 4">CBS 121175</strain>
    </source>
</reference>
<dbReference type="OrthoDB" id="2758521at2759"/>
<accession>A0A5C3L1M5</accession>
<keyword evidence="4" id="KW-1185">Reference proteome</keyword>
<feature type="compositionally biased region" description="Polar residues" evidence="1">
    <location>
        <begin position="208"/>
        <end position="221"/>
    </location>
</feature>
<name>A0A5C3L1M5_COPMA</name>
<organism evidence="3 4">
    <name type="scientific">Coprinopsis marcescibilis</name>
    <name type="common">Agaric fungus</name>
    <name type="synonym">Psathyrella marcescibilis</name>
    <dbReference type="NCBI Taxonomy" id="230819"/>
    <lineage>
        <taxon>Eukaryota</taxon>
        <taxon>Fungi</taxon>
        <taxon>Dikarya</taxon>
        <taxon>Basidiomycota</taxon>
        <taxon>Agaricomycotina</taxon>
        <taxon>Agaricomycetes</taxon>
        <taxon>Agaricomycetidae</taxon>
        <taxon>Agaricales</taxon>
        <taxon>Agaricineae</taxon>
        <taxon>Psathyrellaceae</taxon>
        <taxon>Coprinopsis</taxon>
    </lineage>
</organism>
<dbReference type="AlphaFoldDB" id="A0A5C3L1M5"/>
<keyword evidence="2" id="KW-0472">Membrane</keyword>
<dbReference type="EMBL" id="ML210178">
    <property type="protein sequence ID" value="TFK26096.1"/>
    <property type="molecule type" value="Genomic_DNA"/>
</dbReference>
<proteinExistence type="predicted"/>
<protein>
    <submittedName>
        <fullName evidence="3">Uncharacterized protein</fullName>
    </submittedName>
</protein>
<keyword evidence="2" id="KW-1133">Transmembrane helix</keyword>
<evidence type="ECO:0000313" key="4">
    <source>
        <dbReference type="Proteomes" id="UP000307440"/>
    </source>
</evidence>
<evidence type="ECO:0000256" key="1">
    <source>
        <dbReference type="SAM" id="MobiDB-lite"/>
    </source>
</evidence>
<dbReference type="Proteomes" id="UP000307440">
    <property type="component" value="Unassembled WGS sequence"/>
</dbReference>